<protein>
    <submittedName>
        <fullName evidence="3">C2 domain-containing protein</fullName>
    </submittedName>
</protein>
<dbReference type="WBParaSite" id="EVEC_0001321101-mRNA-1">
    <property type="protein sequence ID" value="EVEC_0001321101-mRNA-1"/>
    <property type="gene ID" value="EVEC_0001321101"/>
</dbReference>
<sequence length="119" mass="13718">MMSKTRYNLTWVRDYALDKKPTYIVAQVCKSYEMLVFDVDDAVNDESRRAAPLIMELRTKELLNPLNRIKVKLYQIGKLHDTSKEVPYFGSASTSSCTHQGTLRPSTQAKDFEVIKRGR</sequence>
<name>A0A0N4VQB2_ENTVE</name>
<dbReference type="Proteomes" id="UP000274131">
    <property type="component" value="Unassembled WGS sequence"/>
</dbReference>
<keyword evidence="2" id="KW-1185">Reference proteome</keyword>
<accession>A0A0N4VQB2</accession>
<evidence type="ECO:0000313" key="2">
    <source>
        <dbReference type="Proteomes" id="UP000274131"/>
    </source>
</evidence>
<evidence type="ECO:0000313" key="1">
    <source>
        <dbReference type="EMBL" id="VDD97606.1"/>
    </source>
</evidence>
<reference evidence="1 2" key="2">
    <citation type="submission" date="2018-10" db="EMBL/GenBank/DDBJ databases">
        <authorList>
            <consortium name="Pathogen Informatics"/>
        </authorList>
    </citation>
    <scope>NUCLEOTIDE SEQUENCE [LARGE SCALE GENOMIC DNA]</scope>
</reference>
<evidence type="ECO:0000313" key="3">
    <source>
        <dbReference type="WBParaSite" id="EVEC_0001321101-mRNA-1"/>
    </source>
</evidence>
<dbReference type="EMBL" id="UXUI01014314">
    <property type="protein sequence ID" value="VDD97606.1"/>
    <property type="molecule type" value="Genomic_DNA"/>
</dbReference>
<organism evidence="3">
    <name type="scientific">Enterobius vermicularis</name>
    <name type="common">Human pinworm</name>
    <dbReference type="NCBI Taxonomy" id="51028"/>
    <lineage>
        <taxon>Eukaryota</taxon>
        <taxon>Metazoa</taxon>
        <taxon>Ecdysozoa</taxon>
        <taxon>Nematoda</taxon>
        <taxon>Chromadorea</taxon>
        <taxon>Rhabditida</taxon>
        <taxon>Spirurina</taxon>
        <taxon>Oxyuridomorpha</taxon>
        <taxon>Oxyuroidea</taxon>
        <taxon>Oxyuridae</taxon>
        <taxon>Enterobius</taxon>
    </lineage>
</organism>
<proteinExistence type="predicted"/>
<dbReference type="AlphaFoldDB" id="A0A0N4VQB2"/>
<reference evidence="3" key="1">
    <citation type="submission" date="2017-02" db="UniProtKB">
        <authorList>
            <consortium name="WormBaseParasite"/>
        </authorList>
    </citation>
    <scope>IDENTIFICATION</scope>
</reference>
<gene>
    <name evidence="1" type="ORF">EVEC_LOCUS12357</name>
</gene>